<feature type="transmembrane region" description="Helical" evidence="1">
    <location>
        <begin position="30"/>
        <end position="54"/>
    </location>
</feature>
<keyword evidence="1" id="KW-0812">Transmembrane</keyword>
<accession>G0UAR3</accession>
<name>G0UAR3_TRYVY</name>
<dbReference type="EMBL" id="HE573027">
    <property type="protein sequence ID" value="CCC52899.1"/>
    <property type="molecule type" value="Genomic_DNA"/>
</dbReference>
<feature type="transmembrane region" description="Helical" evidence="1">
    <location>
        <begin position="60"/>
        <end position="78"/>
    </location>
</feature>
<evidence type="ECO:0000256" key="1">
    <source>
        <dbReference type="SAM" id="Phobius"/>
    </source>
</evidence>
<sequence length="110" mass="12874">MECNTGYEGETLGRGLKSYLRRTTLPSPSLQSYVLGIITDPLSFLVCFILFLFIYFFFSLFYFFLLLLLFFFVAVTTVKRNFLKYKMDSDGNEYGAILKKKKRKVKGKKE</sequence>
<keyword evidence="1" id="KW-0472">Membrane</keyword>
<protein>
    <submittedName>
        <fullName evidence="2">Uncharacterized protein</fullName>
    </submittedName>
</protein>
<gene>
    <name evidence="2" type="ORF">TVY486_1103830</name>
</gene>
<reference evidence="2" key="1">
    <citation type="journal article" date="2012" name="Proc. Natl. Acad. Sci. U.S.A.">
        <title>Antigenic diversity is generated by distinct evolutionary mechanisms in African trypanosome species.</title>
        <authorList>
            <person name="Jackson A.P."/>
            <person name="Berry A."/>
            <person name="Aslett M."/>
            <person name="Allison H.C."/>
            <person name="Burton P."/>
            <person name="Vavrova-Anderson J."/>
            <person name="Brown R."/>
            <person name="Browne H."/>
            <person name="Corton N."/>
            <person name="Hauser H."/>
            <person name="Gamble J."/>
            <person name="Gilderthorp R."/>
            <person name="Marcello L."/>
            <person name="McQuillan J."/>
            <person name="Otto T.D."/>
            <person name="Quail M.A."/>
            <person name="Sanders M.J."/>
            <person name="van Tonder A."/>
            <person name="Ginger M.L."/>
            <person name="Field M.C."/>
            <person name="Barry J.D."/>
            <person name="Hertz-Fowler C."/>
            <person name="Berriman M."/>
        </authorList>
    </citation>
    <scope>NUCLEOTIDE SEQUENCE</scope>
    <source>
        <strain evidence="2">Y486</strain>
    </source>
</reference>
<proteinExistence type="predicted"/>
<organism evidence="2">
    <name type="scientific">Trypanosoma vivax (strain Y486)</name>
    <dbReference type="NCBI Taxonomy" id="1055687"/>
    <lineage>
        <taxon>Eukaryota</taxon>
        <taxon>Discoba</taxon>
        <taxon>Euglenozoa</taxon>
        <taxon>Kinetoplastea</taxon>
        <taxon>Metakinetoplastina</taxon>
        <taxon>Trypanosomatida</taxon>
        <taxon>Trypanosomatidae</taxon>
        <taxon>Trypanosoma</taxon>
        <taxon>Duttonella</taxon>
    </lineage>
</organism>
<dbReference type="AlphaFoldDB" id="G0UAR3"/>
<keyword evidence="1" id="KW-1133">Transmembrane helix</keyword>
<evidence type="ECO:0000313" key="2">
    <source>
        <dbReference type="EMBL" id="CCC52899.1"/>
    </source>
</evidence>